<accession>A0A387H7M1</accession>
<dbReference type="Proteomes" id="UP000271554">
    <property type="component" value="Chromosome"/>
</dbReference>
<organism evidence="2 3">
    <name type="scientific">Streptomyces hundungensis</name>
    <dbReference type="NCBI Taxonomy" id="1077946"/>
    <lineage>
        <taxon>Bacteria</taxon>
        <taxon>Bacillati</taxon>
        <taxon>Actinomycetota</taxon>
        <taxon>Actinomycetes</taxon>
        <taxon>Kitasatosporales</taxon>
        <taxon>Streptomycetaceae</taxon>
        <taxon>Streptomyces</taxon>
    </lineage>
</organism>
<evidence type="ECO:0000256" key="1">
    <source>
        <dbReference type="SAM" id="SignalP"/>
    </source>
</evidence>
<gene>
    <name evidence="2" type="ORF">DWB77_00260</name>
</gene>
<sequence>MSAVKRAAALCVASLAAAFVIAAPAHAASHPSSGCGSKVEDYSGNFTGILHEKGKADRHITVRFLDGNAEQAYTYDTKTHKTASLGGNYLVADIDGSAGVAVPLWDGLFAGEPRCSDDGEVVAIHGGVSYDGKFKNATPLTLMKRR</sequence>
<dbReference type="KEGG" id="shun:DWB77_00260"/>
<proteinExistence type="predicted"/>
<evidence type="ECO:0000313" key="2">
    <source>
        <dbReference type="EMBL" id="AYG78153.1"/>
    </source>
</evidence>
<dbReference type="RefSeq" id="WP_120719486.1">
    <property type="nucleotide sequence ID" value="NZ_CP032698.1"/>
</dbReference>
<dbReference type="OrthoDB" id="9896511at2"/>
<keyword evidence="1" id="KW-0732">Signal</keyword>
<dbReference type="EMBL" id="CP032698">
    <property type="protein sequence ID" value="AYG78153.1"/>
    <property type="molecule type" value="Genomic_DNA"/>
</dbReference>
<reference evidence="2 3" key="1">
    <citation type="submission" date="2018-10" db="EMBL/GenBank/DDBJ databases">
        <title>Relationship between Morphology and Antimicrobial Activity in Streptomyces.</title>
        <authorList>
            <person name="Kang H.J."/>
            <person name="Kim S.B."/>
        </authorList>
    </citation>
    <scope>NUCLEOTIDE SEQUENCE [LARGE SCALE GENOMIC DNA]</scope>
    <source>
        <strain evidence="2 3">BH38</strain>
    </source>
</reference>
<keyword evidence="3" id="KW-1185">Reference proteome</keyword>
<dbReference type="AlphaFoldDB" id="A0A387H7M1"/>
<feature type="chain" id="PRO_5017303791" evidence="1">
    <location>
        <begin position="28"/>
        <end position="146"/>
    </location>
</feature>
<feature type="signal peptide" evidence="1">
    <location>
        <begin position="1"/>
        <end position="27"/>
    </location>
</feature>
<name>A0A387H7M1_9ACTN</name>
<protein>
    <submittedName>
        <fullName evidence="2">Uncharacterized protein</fullName>
    </submittedName>
</protein>
<evidence type="ECO:0000313" key="3">
    <source>
        <dbReference type="Proteomes" id="UP000271554"/>
    </source>
</evidence>